<reference evidence="2" key="1">
    <citation type="submission" date="2023-02" db="EMBL/GenBank/DDBJ databases">
        <title>Genome of toxic invasive species Heracleum sosnowskyi carries increased number of genes despite the absence of recent whole-genome duplications.</title>
        <authorList>
            <person name="Schelkunov M."/>
            <person name="Shtratnikova V."/>
            <person name="Makarenko M."/>
            <person name="Klepikova A."/>
            <person name="Omelchenko D."/>
            <person name="Novikova G."/>
            <person name="Obukhova E."/>
            <person name="Bogdanov V."/>
            <person name="Penin A."/>
            <person name="Logacheva M."/>
        </authorList>
    </citation>
    <scope>NUCLEOTIDE SEQUENCE</scope>
    <source>
        <strain evidence="2">Hsosn_3</strain>
        <tissue evidence="2">Leaf</tissue>
    </source>
</reference>
<evidence type="ECO:0000256" key="1">
    <source>
        <dbReference type="SAM" id="Phobius"/>
    </source>
</evidence>
<evidence type="ECO:0000313" key="2">
    <source>
        <dbReference type="EMBL" id="KAK1360980.1"/>
    </source>
</evidence>
<keyword evidence="3" id="KW-1185">Reference proteome</keyword>
<name>A0AAD8H4P5_9APIA</name>
<proteinExistence type="predicted"/>
<evidence type="ECO:0000313" key="3">
    <source>
        <dbReference type="Proteomes" id="UP001237642"/>
    </source>
</evidence>
<dbReference type="Proteomes" id="UP001237642">
    <property type="component" value="Unassembled WGS sequence"/>
</dbReference>
<keyword evidence="1" id="KW-0472">Membrane</keyword>
<dbReference type="EMBL" id="JAUIZM010000010">
    <property type="protein sequence ID" value="KAK1360980.1"/>
    <property type="molecule type" value="Genomic_DNA"/>
</dbReference>
<accession>A0AAD8H4P5</accession>
<gene>
    <name evidence="2" type="ORF">POM88_045454</name>
</gene>
<sequence>MKTNKALYFVFALKTSVDCFFLSSSILLSLLLFRKPDLGIFVVRFVTNTLATFLFATGMWILKVLDCQFHDKNFFYDMQNLISDENVFQTLLGPARRSNDSDN</sequence>
<keyword evidence="1" id="KW-0812">Transmembrane</keyword>
<feature type="transmembrane region" description="Helical" evidence="1">
    <location>
        <begin position="38"/>
        <end position="62"/>
    </location>
</feature>
<feature type="transmembrane region" description="Helical" evidence="1">
    <location>
        <begin position="7"/>
        <end position="32"/>
    </location>
</feature>
<protein>
    <submittedName>
        <fullName evidence="2">Uncharacterized protein</fullName>
    </submittedName>
</protein>
<dbReference type="AlphaFoldDB" id="A0AAD8H4P5"/>
<keyword evidence="1" id="KW-1133">Transmembrane helix</keyword>
<comment type="caution">
    <text evidence="2">The sequence shown here is derived from an EMBL/GenBank/DDBJ whole genome shotgun (WGS) entry which is preliminary data.</text>
</comment>
<organism evidence="2 3">
    <name type="scientific">Heracleum sosnowskyi</name>
    <dbReference type="NCBI Taxonomy" id="360622"/>
    <lineage>
        <taxon>Eukaryota</taxon>
        <taxon>Viridiplantae</taxon>
        <taxon>Streptophyta</taxon>
        <taxon>Embryophyta</taxon>
        <taxon>Tracheophyta</taxon>
        <taxon>Spermatophyta</taxon>
        <taxon>Magnoliopsida</taxon>
        <taxon>eudicotyledons</taxon>
        <taxon>Gunneridae</taxon>
        <taxon>Pentapetalae</taxon>
        <taxon>asterids</taxon>
        <taxon>campanulids</taxon>
        <taxon>Apiales</taxon>
        <taxon>Apiaceae</taxon>
        <taxon>Apioideae</taxon>
        <taxon>apioid superclade</taxon>
        <taxon>Tordylieae</taxon>
        <taxon>Tordyliinae</taxon>
        <taxon>Heracleum</taxon>
    </lineage>
</organism>
<reference evidence="2" key="2">
    <citation type="submission" date="2023-05" db="EMBL/GenBank/DDBJ databases">
        <authorList>
            <person name="Schelkunov M.I."/>
        </authorList>
    </citation>
    <scope>NUCLEOTIDE SEQUENCE</scope>
    <source>
        <strain evidence="2">Hsosn_3</strain>
        <tissue evidence="2">Leaf</tissue>
    </source>
</reference>